<dbReference type="Gene3D" id="3.30.1150.10">
    <property type="match status" value="1"/>
</dbReference>
<organism evidence="12 13">
    <name type="scientific">Marinifilum breve</name>
    <dbReference type="NCBI Taxonomy" id="2184082"/>
    <lineage>
        <taxon>Bacteria</taxon>
        <taxon>Pseudomonadati</taxon>
        <taxon>Bacteroidota</taxon>
        <taxon>Bacteroidia</taxon>
        <taxon>Marinilabiliales</taxon>
        <taxon>Marinifilaceae</taxon>
    </lineage>
</organism>
<evidence type="ECO:0000256" key="9">
    <source>
        <dbReference type="ARBA" id="ARBA00023136"/>
    </source>
</evidence>
<dbReference type="PANTHER" id="PTHR33446:SF2">
    <property type="entry name" value="PROTEIN TONB"/>
    <property type="match status" value="1"/>
</dbReference>
<keyword evidence="9 10" id="KW-0472">Membrane</keyword>
<dbReference type="PRINTS" id="PR01374">
    <property type="entry name" value="TONBPROTEIN"/>
</dbReference>
<comment type="caution">
    <text evidence="12">The sequence shown here is derived from an EMBL/GenBank/DDBJ whole genome shotgun (WGS) entry which is preliminary data.</text>
</comment>
<keyword evidence="4" id="KW-1003">Cell membrane</keyword>
<evidence type="ECO:0000256" key="4">
    <source>
        <dbReference type="ARBA" id="ARBA00022475"/>
    </source>
</evidence>
<evidence type="ECO:0000256" key="10">
    <source>
        <dbReference type="SAM" id="Phobius"/>
    </source>
</evidence>
<protein>
    <submittedName>
        <fullName evidence="12">Energy transducer TonB</fullName>
    </submittedName>
</protein>
<evidence type="ECO:0000313" key="12">
    <source>
        <dbReference type="EMBL" id="PXY02473.1"/>
    </source>
</evidence>
<dbReference type="GO" id="GO:0015031">
    <property type="term" value="P:protein transport"/>
    <property type="evidence" value="ECO:0007669"/>
    <property type="project" value="UniProtKB-KW"/>
</dbReference>
<comment type="similarity">
    <text evidence="2">Belongs to the TonB family.</text>
</comment>
<dbReference type="Proteomes" id="UP000248079">
    <property type="component" value="Unassembled WGS sequence"/>
</dbReference>
<keyword evidence="8 10" id="KW-1133">Transmembrane helix</keyword>
<name>A0A2V4A295_9BACT</name>
<dbReference type="OrthoDB" id="9814002at2"/>
<dbReference type="Pfam" id="PF03544">
    <property type="entry name" value="TonB_C"/>
    <property type="match status" value="1"/>
</dbReference>
<evidence type="ECO:0000256" key="7">
    <source>
        <dbReference type="ARBA" id="ARBA00022927"/>
    </source>
</evidence>
<keyword evidence="6 10" id="KW-0812">Transmembrane</keyword>
<keyword evidence="7" id="KW-0653">Protein transport</keyword>
<evidence type="ECO:0000256" key="1">
    <source>
        <dbReference type="ARBA" id="ARBA00004383"/>
    </source>
</evidence>
<dbReference type="EMBL" id="QFLI01000002">
    <property type="protein sequence ID" value="PXY02473.1"/>
    <property type="molecule type" value="Genomic_DNA"/>
</dbReference>
<keyword evidence="13" id="KW-1185">Reference proteome</keyword>
<sequence>MIPKKNPNVDLEKRKSLFFEIGLVVALAVTFVSFEWKSNVKQASQFTSEVEFTVDEEMVPITRQEEIKAPPKLPPKIKLADVITIVEDDVELDEELEIVEEEINQETEVDIQPIREVVAEEEELDEAQIFVIVEEMPIFRPDICKTQKEGDAELYRHIYKSLKYPVLAQENGITGRVFVKFIVGKDGGIYDVEILRGVDPSLDQEAIRVIKNLPKFSPGKQRGKPVKVSYTSVIKFVLQ</sequence>
<keyword evidence="3" id="KW-0813">Transport</keyword>
<dbReference type="InterPro" id="IPR037682">
    <property type="entry name" value="TonB_C"/>
</dbReference>
<dbReference type="InterPro" id="IPR003538">
    <property type="entry name" value="TonB"/>
</dbReference>
<dbReference type="PROSITE" id="PS52015">
    <property type="entry name" value="TONB_CTD"/>
    <property type="match status" value="1"/>
</dbReference>
<evidence type="ECO:0000256" key="6">
    <source>
        <dbReference type="ARBA" id="ARBA00022692"/>
    </source>
</evidence>
<dbReference type="GO" id="GO:0031992">
    <property type="term" value="F:energy transducer activity"/>
    <property type="evidence" value="ECO:0007669"/>
    <property type="project" value="InterPro"/>
</dbReference>
<evidence type="ECO:0000256" key="5">
    <source>
        <dbReference type="ARBA" id="ARBA00022519"/>
    </source>
</evidence>
<feature type="transmembrane region" description="Helical" evidence="10">
    <location>
        <begin position="17"/>
        <end position="36"/>
    </location>
</feature>
<gene>
    <name evidence="12" type="ORF">DF185_07425</name>
</gene>
<comment type="subcellular location">
    <subcellularLocation>
        <location evidence="1">Cell inner membrane</location>
        <topology evidence="1">Single-pass membrane protein</topology>
        <orientation evidence="1">Periplasmic side</orientation>
    </subcellularLocation>
</comment>
<reference evidence="12 13" key="1">
    <citation type="submission" date="2018-05" db="EMBL/GenBank/DDBJ databases">
        <title>Marinifilum breve JC075T sp. nov., a marine bacterium isolated from Yongle Blue Hole in the South China Sea.</title>
        <authorList>
            <person name="Fu T."/>
        </authorList>
    </citation>
    <scope>NUCLEOTIDE SEQUENCE [LARGE SCALE GENOMIC DNA]</scope>
    <source>
        <strain evidence="12 13">JC075</strain>
    </source>
</reference>
<dbReference type="InterPro" id="IPR051045">
    <property type="entry name" value="TonB-dependent_transducer"/>
</dbReference>
<evidence type="ECO:0000259" key="11">
    <source>
        <dbReference type="PROSITE" id="PS52015"/>
    </source>
</evidence>
<accession>A0A2V4A295</accession>
<evidence type="ECO:0000256" key="8">
    <source>
        <dbReference type="ARBA" id="ARBA00022989"/>
    </source>
</evidence>
<evidence type="ECO:0000313" key="13">
    <source>
        <dbReference type="Proteomes" id="UP000248079"/>
    </source>
</evidence>
<dbReference type="SUPFAM" id="SSF74653">
    <property type="entry name" value="TolA/TonB C-terminal domain"/>
    <property type="match status" value="1"/>
</dbReference>
<dbReference type="GO" id="GO:0055085">
    <property type="term" value="P:transmembrane transport"/>
    <property type="evidence" value="ECO:0007669"/>
    <property type="project" value="InterPro"/>
</dbReference>
<dbReference type="GO" id="GO:0015891">
    <property type="term" value="P:siderophore transport"/>
    <property type="evidence" value="ECO:0007669"/>
    <property type="project" value="InterPro"/>
</dbReference>
<dbReference type="RefSeq" id="WP_110360106.1">
    <property type="nucleotide sequence ID" value="NZ_QFLI01000002.1"/>
</dbReference>
<dbReference type="InterPro" id="IPR006260">
    <property type="entry name" value="TonB/TolA_C"/>
</dbReference>
<evidence type="ECO:0000256" key="3">
    <source>
        <dbReference type="ARBA" id="ARBA00022448"/>
    </source>
</evidence>
<dbReference type="PANTHER" id="PTHR33446">
    <property type="entry name" value="PROTEIN TONB-RELATED"/>
    <property type="match status" value="1"/>
</dbReference>
<dbReference type="NCBIfam" id="TIGR01352">
    <property type="entry name" value="tonB_Cterm"/>
    <property type="match status" value="1"/>
</dbReference>
<keyword evidence="5" id="KW-0997">Cell inner membrane</keyword>
<dbReference type="AlphaFoldDB" id="A0A2V4A295"/>
<proteinExistence type="inferred from homology"/>
<dbReference type="GO" id="GO:0098797">
    <property type="term" value="C:plasma membrane protein complex"/>
    <property type="evidence" value="ECO:0007669"/>
    <property type="project" value="TreeGrafter"/>
</dbReference>
<dbReference type="GO" id="GO:0030288">
    <property type="term" value="C:outer membrane-bounded periplasmic space"/>
    <property type="evidence" value="ECO:0007669"/>
    <property type="project" value="InterPro"/>
</dbReference>
<feature type="domain" description="TonB C-terminal" evidence="11">
    <location>
        <begin position="149"/>
        <end position="239"/>
    </location>
</feature>
<evidence type="ECO:0000256" key="2">
    <source>
        <dbReference type="ARBA" id="ARBA00006555"/>
    </source>
</evidence>